<evidence type="ECO:0000313" key="2">
    <source>
        <dbReference type="Proteomes" id="UP001057402"/>
    </source>
</evidence>
<accession>A0ACB9RTS4</accession>
<dbReference type="EMBL" id="CM042882">
    <property type="protein sequence ID" value="KAI4379342.1"/>
    <property type="molecule type" value="Genomic_DNA"/>
</dbReference>
<evidence type="ECO:0000313" key="1">
    <source>
        <dbReference type="EMBL" id="KAI4379342.1"/>
    </source>
</evidence>
<gene>
    <name evidence="1" type="ORF">MLD38_005656</name>
</gene>
<organism evidence="1 2">
    <name type="scientific">Melastoma candidum</name>
    <dbReference type="NCBI Taxonomy" id="119954"/>
    <lineage>
        <taxon>Eukaryota</taxon>
        <taxon>Viridiplantae</taxon>
        <taxon>Streptophyta</taxon>
        <taxon>Embryophyta</taxon>
        <taxon>Tracheophyta</taxon>
        <taxon>Spermatophyta</taxon>
        <taxon>Magnoliopsida</taxon>
        <taxon>eudicotyledons</taxon>
        <taxon>Gunneridae</taxon>
        <taxon>Pentapetalae</taxon>
        <taxon>rosids</taxon>
        <taxon>malvids</taxon>
        <taxon>Myrtales</taxon>
        <taxon>Melastomataceae</taxon>
        <taxon>Melastomatoideae</taxon>
        <taxon>Melastomateae</taxon>
        <taxon>Melastoma</taxon>
    </lineage>
</organism>
<reference evidence="2" key="1">
    <citation type="journal article" date="2023" name="Front. Plant Sci.">
        <title>Chromosomal-level genome assembly of Melastoma candidum provides insights into trichome evolution.</title>
        <authorList>
            <person name="Zhong Y."/>
            <person name="Wu W."/>
            <person name="Sun C."/>
            <person name="Zou P."/>
            <person name="Liu Y."/>
            <person name="Dai S."/>
            <person name="Zhou R."/>
        </authorList>
    </citation>
    <scope>NUCLEOTIDE SEQUENCE [LARGE SCALE GENOMIC DNA]</scope>
</reference>
<comment type="caution">
    <text evidence="1">The sequence shown here is derived from an EMBL/GenBank/DDBJ whole genome shotgun (WGS) entry which is preliminary data.</text>
</comment>
<keyword evidence="2" id="KW-1185">Reference proteome</keyword>
<name>A0ACB9RTS4_9MYRT</name>
<sequence length="457" mass="52400">MEKDASRESCLLNVSRHWFVILAFASFYLVAEFGCGRIGLKSGFGVMNDGLLPSSVSSTRSGSGVADRCAGRYVYMYRLPSKFNDDLLRNCRSLAKWFDMCPFAVNSGLGPGMEKKGWFATNQFMLEVIFRGRMEHYECLTNDSSMASAVFVPFYAGLDIGRHLWGFNASVRDSLENDLVEWLKRAPEWRKTRGVDHFLIGGRIGWDFRRGADDEAEWGGKLMTVAECRNMTMLTIESTFFDNDVAIPYPTYFHPTTRAEVTRWQNQMRKQKRRRLFSFVGGPRNDSIRIKLMDKCLDSGNRCLFFNCHDKASNCDDPSRVLKVHKNSIFCLQPPGDSDTRRSTFDSMLAGCIPVFFRRNSAYSQYFWHLPRNYSKYSIFIPEDEVLQNKVSVTETLLRIPSETVKEMREEVIKLIPGVIYADPRHDVEHGLEDAFDLAIKGVLNRIAIRQNDTSHL</sequence>
<proteinExistence type="predicted"/>
<protein>
    <submittedName>
        <fullName evidence="1">Uncharacterized protein</fullName>
    </submittedName>
</protein>
<dbReference type="Proteomes" id="UP001057402">
    <property type="component" value="Chromosome 3"/>
</dbReference>